<protein>
    <recommendedName>
        <fullName evidence="3">Antitoxin Xre/MbcA/ParS-like toxin-binding domain-containing protein</fullName>
    </recommendedName>
</protein>
<dbReference type="Proteomes" id="UP001601992">
    <property type="component" value="Unassembled WGS sequence"/>
</dbReference>
<keyword evidence="2" id="KW-1185">Reference proteome</keyword>
<comment type="caution">
    <text evidence="1">The sequence shown here is derived from an EMBL/GenBank/DDBJ whole genome shotgun (WGS) entry which is preliminary data.</text>
</comment>
<dbReference type="EMBL" id="JBIAQY010000024">
    <property type="protein sequence ID" value="MFF3574109.1"/>
    <property type="molecule type" value="Genomic_DNA"/>
</dbReference>
<name>A0ABW6SEN8_9NOCA</name>
<proteinExistence type="predicted"/>
<sequence>MSALDEVIASHVETSRLPTSELARQLVHNLGPTLVALVANVRDRKLPYKWSQTDGPRPRDAALTRLQVAHRCWSILAAPEGADVARAWFIGANPRLDEDSPAIAIREGRYREVITAAVAFVDSSDN</sequence>
<gene>
    <name evidence="1" type="ORF">ACFYXQ_40825</name>
</gene>
<organism evidence="1 2">
    <name type="scientific">Nocardia jiangxiensis</name>
    <dbReference type="NCBI Taxonomy" id="282685"/>
    <lineage>
        <taxon>Bacteria</taxon>
        <taxon>Bacillati</taxon>
        <taxon>Actinomycetota</taxon>
        <taxon>Actinomycetes</taxon>
        <taxon>Mycobacteriales</taxon>
        <taxon>Nocardiaceae</taxon>
        <taxon>Nocardia</taxon>
    </lineage>
</organism>
<dbReference type="RefSeq" id="WP_387406715.1">
    <property type="nucleotide sequence ID" value="NZ_JBIAQY010000024.1"/>
</dbReference>
<evidence type="ECO:0008006" key="3">
    <source>
        <dbReference type="Google" id="ProtNLM"/>
    </source>
</evidence>
<evidence type="ECO:0000313" key="2">
    <source>
        <dbReference type="Proteomes" id="UP001601992"/>
    </source>
</evidence>
<reference evidence="1 2" key="1">
    <citation type="submission" date="2024-10" db="EMBL/GenBank/DDBJ databases">
        <title>The Natural Products Discovery Center: Release of the First 8490 Sequenced Strains for Exploring Actinobacteria Biosynthetic Diversity.</title>
        <authorList>
            <person name="Kalkreuter E."/>
            <person name="Kautsar S.A."/>
            <person name="Yang D."/>
            <person name="Bader C.D."/>
            <person name="Teijaro C.N."/>
            <person name="Fluegel L."/>
            <person name="Davis C.M."/>
            <person name="Simpson J.R."/>
            <person name="Lauterbach L."/>
            <person name="Steele A.D."/>
            <person name="Gui C."/>
            <person name="Meng S."/>
            <person name="Li G."/>
            <person name="Viehrig K."/>
            <person name="Ye F."/>
            <person name="Su P."/>
            <person name="Kiefer A.F."/>
            <person name="Nichols A."/>
            <person name="Cepeda A.J."/>
            <person name="Yan W."/>
            <person name="Fan B."/>
            <person name="Jiang Y."/>
            <person name="Adhikari A."/>
            <person name="Zheng C.-J."/>
            <person name="Schuster L."/>
            <person name="Cowan T.M."/>
            <person name="Smanski M.J."/>
            <person name="Chevrette M.G."/>
            <person name="De Carvalho L.P.S."/>
            <person name="Shen B."/>
        </authorList>
    </citation>
    <scope>NUCLEOTIDE SEQUENCE [LARGE SCALE GENOMIC DNA]</scope>
    <source>
        <strain evidence="1 2">NPDC002593</strain>
    </source>
</reference>
<accession>A0ABW6SEN8</accession>
<evidence type="ECO:0000313" key="1">
    <source>
        <dbReference type="EMBL" id="MFF3574109.1"/>
    </source>
</evidence>